<reference evidence="4 5" key="1">
    <citation type="submission" date="2021-03" db="EMBL/GenBank/DDBJ databases">
        <title>Genomic Encyclopedia of Type Strains, Phase IV (KMG-IV): sequencing the most valuable type-strain genomes for metagenomic binning, comparative biology and taxonomic classification.</title>
        <authorList>
            <person name="Goeker M."/>
        </authorList>
    </citation>
    <scope>NUCLEOTIDE SEQUENCE [LARGE SCALE GENOMIC DNA]</scope>
    <source>
        <strain evidence="4 5">DSM 27138</strain>
    </source>
</reference>
<dbReference type="InterPro" id="IPR041569">
    <property type="entry name" value="AAA_lid_3"/>
</dbReference>
<evidence type="ECO:0000259" key="3">
    <source>
        <dbReference type="SMART" id="SM00382"/>
    </source>
</evidence>
<evidence type="ECO:0000256" key="2">
    <source>
        <dbReference type="ARBA" id="ARBA00022840"/>
    </source>
</evidence>
<keyword evidence="1" id="KW-0547">Nucleotide-binding</keyword>
<dbReference type="SMART" id="SM00382">
    <property type="entry name" value="AAA"/>
    <property type="match status" value="1"/>
</dbReference>
<sequence>MRPAWLEELTFKYRSSIANLFVLHFNVNDYAGPDNRRVRDVVIQDFLENPAYAPQGKPRRVVAIYNRAEGITFSRPGMREEFIRILTGERIRPEDDIKLPIAPGQAFALLDKLIYSEPSAVVIEQAETILPMEELASMDQEELRALTFVKKWAGDVRLNRMGSPVVMLAGSLAELHPHLRLASTKIESIMVPLPDLEARQAYIEAMVEKRQLQLAIEPRELANATAGLSRILIEDIGLRAEATGQPITIDFARDRKESLIRAEFGDVLEIAEPRFDFTALGGLTEAKLFAARNIVAPLRTGNYRRVPLGVLLTGPSGTGKSAFFYALVAEAGVNGVKLNFGKILGPYVGLSEQNLEKALLGIESLAPCLVLIDEIDQLLQRGGGGDSGVQQRLFARMLDFMSNPHNRGRIVFIAATNRPDLMDPALKRPGRFDRKIPFLLPGWAERVAILQAVHRRYGMTGEPDWEEAAHRTHGYTGAELESVVLKAWELAEDAGRGEITQEDIDGALERIRPSTAQVEFMSDLAILECDDKDVLPPEFRDLLDDRKALEERVQRFKLMNLR</sequence>
<dbReference type="Pfam" id="PF00004">
    <property type="entry name" value="AAA"/>
    <property type="match status" value="1"/>
</dbReference>
<evidence type="ECO:0000313" key="4">
    <source>
        <dbReference type="EMBL" id="MBP2019731.1"/>
    </source>
</evidence>
<dbReference type="PANTHER" id="PTHR23077">
    <property type="entry name" value="AAA-FAMILY ATPASE"/>
    <property type="match status" value="1"/>
</dbReference>
<accession>A0ABS4JXL1</accession>
<proteinExistence type="predicted"/>
<comment type="caution">
    <text evidence="4">The sequence shown here is derived from an EMBL/GenBank/DDBJ whole genome shotgun (WGS) entry which is preliminary data.</text>
</comment>
<keyword evidence="5" id="KW-1185">Reference proteome</keyword>
<dbReference type="InterPro" id="IPR003959">
    <property type="entry name" value="ATPase_AAA_core"/>
</dbReference>
<evidence type="ECO:0000313" key="5">
    <source>
        <dbReference type="Proteomes" id="UP001519289"/>
    </source>
</evidence>
<dbReference type="InterPro" id="IPR027417">
    <property type="entry name" value="P-loop_NTPase"/>
</dbReference>
<dbReference type="SUPFAM" id="SSF52540">
    <property type="entry name" value="P-loop containing nucleoside triphosphate hydrolases"/>
    <property type="match status" value="1"/>
</dbReference>
<dbReference type="Gene3D" id="3.40.50.300">
    <property type="entry name" value="P-loop containing nucleotide triphosphate hydrolases"/>
    <property type="match status" value="1"/>
</dbReference>
<gene>
    <name evidence="4" type="ORF">J2Z79_003173</name>
</gene>
<name>A0ABS4JXL1_9FIRM</name>
<dbReference type="Pfam" id="PF17862">
    <property type="entry name" value="AAA_lid_3"/>
    <property type="match status" value="1"/>
</dbReference>
<dbReference type="EMBL" id="JAGGLG010000034">
    <property type="protein sequence ID" value="MBP2019731.1"/>
    <property type="molecule type" value="Genomic_DNA"/>
</dbReference>
<keyword evidence="2" id="KW-0067">ATP-binding</keyword>
<organism evidence="4 5">
    <name type="scientific">Symbiobacterium terraclitae</name>
    <dbReference type="NCBI Taxonomy" id="557451"/>
    <lineage>
        <taxon>Bacteria</taxon>
        <taxon>Bacillati</taxon>
        <taxon>Bacillota</taxon>
        <taxon>Clostridia</taxon>
        <taxon>Eubacteriales</taxon>
        <taxon>Symbiobacteriaceae</taxon>
        <taxon>Symbiobacterium</taxon>
    </lineage>
</organism>
<dbReference type="Gene3D" id="1.10.8.60">
    <property type="match status" value="1"/>
</dbReference>
<dbReference type="InterPro" id="IPR050168">
    <property type="entry name" value="AAA_ATPase_domain"/>
</dbReference>
<evidence type="ECO:0000256" key="1">
    <source>
        <dbReference type="ARBA" id="ARBA00022741"/>
    </source>
</evidence>
<dbReference type="InterPro" id="IPR003593">
    <property type="entry name" value="AAA+_ATPase"/>
</dbReference>
<protein>
    <submittedName>
        <fullName evidence="4">SpoVK/Ycf46/Vps4 family AAA+-type ATPase</fullName>
    </submittedName>
</protein>
<dbReference type="RefSeq" id="WP_209467834.1">
    <property type="nucleotide sequence ID" value="NZ_JAGGLG010000034.1"/>
</dbReference>
<dbReference type="PANTHER" id="PTHR23077:SF171">
    <property type="entry name" value="NUCLEAR VALOSIN-CONTAINING PROTEIN-LIKE"/>
    <property type="match status" value="1"/>
</dbReference>
<feature type="domain" description="AAA+ ATPase" evidence="3">
    <location>
        <begin position="306"/>
        <end position="442"/>
    </location>
</feature>
<dbReference type="Proteomes" id="UP001519289">
    <property type="component" value="Unassembled WGS sequence"/>
</dbReference>